<dbReference type="PANTHER" id="PTHR31367">
    <property type="entry name" value="CYTOSOLIC 5'-NUCLEOTIDASE 1 FAMILY MEMBER"/>
    <property type="match status" value="1"/>
</dbReference>
<evidence type="ECO:0000313" key="1">
    <source>
        <dbReference type="EMBL" id="QNP55798.1"/>
    </source>
</evidence>
<sequence length="320" mass="35526">MMYDLDSRLVIGISSSALFNLTDCHRVYQEQGVEAYRAYQDERINEPLDPGVAFPFIRRLLALNDLQPDDPLVEVIVMSHNDAFTGLRIMASARAHGLPITRAIFMEGRSPHEYIGPLKMALFLSANEDDVRRAVASGMPAAIVTSQHMDDDVRETELRIAFDFDGVLADDSSEAIFKDHGLAEFQAHEQANAITPLSVGPLQPLLEAINRIQEVETTRKTADPDYRPRLHVSLVTARSAPAHERVVRSLHGWGVRVNAAFFLGGIDKAAILETLRPHIFFDDQMLHLTAHGIPGAHVPFGVRNGAQPVPRRMSTDDRIA</sequence>
<dbReference type="GO" id="GO:0008253">
    <property type="term" value="F:5'-nucleotidase activity"/>
    <property type="evidence" value="ECO:0007669"/>
    <property type="project" value="InterPro"/>
</dbReference>
<keyword evidence="2" id="KW-1185">Reference proteome</keyword>
<dbReference type="Pfam" id="PF06189">
    <property type="entry name" value="5-nucleotidase"/>
    <property type="match status" value="1"/>
</dbReference>
<dbReference type="AlphaFoldDB" id="A0A7H0H5I2"/>
<dbReference type="GO" id="GO:0005737">
    <property type="term" value="C:cytoplasm"/>
    <property type="evidence" value="ECO:0007669"/>
    <property type="project" value="InterPro"/>
</dbReference>
<gene>
    <name evidence="1" type="ORF">H9L22_17020</name>
</gene>
<dbReference type="RefSeq" id="WP_187720927.1">
    <property type="nucleotide sequence ID" value="NZ_BAABBL010000010.1"/>
</dbReference>
<organism evidence="1 2">
    <name type="scientific">Tessaracoccus defluvii</name>
    <dbReference type="NCBI Taxonomy" id="1285901"/>
    <lineage>
        <taxon>Bacteria</taxon>
        <taxon>Bacillati</taxon>
        <taxon>Actinomycetota</taxon>
        <taxon>Actinomycetes</taxon>
        <taxon>Propionibacteriales</taxon>
        <taxon>Propionibacteriaceae</taxon>
        <taxon>Tessaracoccus</taxon>
    </lineage>
</organism>
<proteinExistence type="predicted"/>
<name>A0A7H0H5I2_9ACTN</name>
<accession>A0A7H0H5I2</accession>
<dbReference type="Proteomes" id="UP000516117">
    <property type="component" value="Chromosome"/>
</dbReference>
<dbReference type="InterPro" id="IPR010394">
    <property type="entry name" value="5-nucleotidase"/>
</dbReference>
<dbReference type="GO" id="GO:0000166">
    <property type="term" value="F:nucleotide binding"/>
    <property type="evidence" value="ECO:0007669"/>
    <property type="project" value="InterPro"/>
</dbReference>
<evidence type="ECO:0000313" key="2">
    <source>
        <dbReference type="Proteomes" id="UP000516117"/>
    </source>
</evidence>
<dbReference type="KEGG" id="tdf:H9L22_17020"/>
<reference evidence="1 2" key="1">
    <citation type="submission" date="2020-08" db="EMBL/GenBank/DDBJ databases">
        <title>Genome sequence of Tessaracoccus defluvii JCM 17540T.</title>
        <authorList>
            <person name="Hyun D.-W."/>
            <person name="Bae J.-W."/>
        </authorList>
    </citation>
    <scope>NUCLEOTIDE SEQUENCE [LARGE SCALE GENOMIC DNA]</scope>
    <source>
        <strain evidence="1 2">JCM 17540</strain>
    </source>
</reference>
<dbReference type="PANTHER" id="PTHR31367:SF5">
    <property type="entry name" value="CYTOSOLIC 5'-NUCLEOTIDASE 1A"/>
    <property type="match status" value="1"/>
</dbReference>
<dbReference type="GO" id="GO:0009117">
    <property type="term" value="P:nucleotide metabolic process"/>
    <property type="evidence" value="ECO:0007669"/>
    <property type="project" value="InterPro"/>
</dbReference>
<protein>
    <submittedName>
        <fullName evidence="1">5'-nucleotidase</fullName>
    </submittedName>
</protein>
<dbReference type="EMBL" id="CP060789">
    <property type="protein sequence ID" value="QNP55798.1"/>
    <property type="molecule type" value="Genomic_DNA"/>
</dbReference>
<dbReference type="GO" id="GO:0000287">
    <property type="term" value="F:magnesium ion binding"/>
    <property type="evidence" value="ECO:0007669"/>
    <property type="project" value="InterPro"/>
</dbReference>